<sequence length="177" mass="20261">VIDRAQIWRCCGCCRPVVTAPIQPLAWEPPHATGGALKRQKKNRNLQVTNRKSITNAGEGTEKRDSLCTVSGNISWCSHYGNQYGGRKLKTELPYDLAILFLDIYLDKTVIQKDTCTPVFIATLFTIAKTWKEPKCPLTEEWIKKWYIYAMEYYSAIKKNEIMSFAATQMHPEIIIL</sequence>
<protein>
    <submittedName>
        <fullName evidence="1">Uncharacterized protein</fullName>
    </submittedName>
</protein>
<evidence type="ECO:0000313" key="1">
    <source>
        <dbReference type="Ensembl" id="ENSSSCP00050034985.1"/>
    </source>
</evidence>
<dbReference type="Ensembl" id="ENSSSCT00050081492.1">
    <property type="protein sequence ID" value="ENSSSCP00050034985.1"/>
    <property type="gene ID" value="ENSSSCG00050059821.1"/>
</dbReference>
<proteinExistence type="predicted"/>
<dbReference type="Proteomes" id="UP000694571">
    <property type="component" value="Unplaced"/>
</dbReference>
<dbReference type="AlphaFoldDB" id="A0A8D1N5B9"/>
<name>A0A8D1N5B9_PIG</name>
<reference evidence="1" key="1">
    <citation type="submission" date="2025-08" db="UniProtKB">
        <authorList>
            <consortium name="Ensembl"/>
        </authorList>
    </citation>
    <scope>IDENTIFICATION</scope>
</reference>
<organism evidence="1 2">
    <name type="scientific">Sus scrofa</name>
    <name type="common">Pig</name>
    <dbReference type="NCBI Taxonomy" id="9823"/>
    <lineage>
        <taxon>Eukaryota</taxon>
        <taxon>Metazoa</taxon>
        <taxon>Chordata</taxon>
        <taxon>Craniata</taxon>
        <taxon>Vertebrata</taxon>
        <taxon>Euteleostomi</taxon>
        <taxon>Mammalia</taxon>
        <taxon>Eutheria</taxon>
        <taxon>Laurasiatheria</taxon>
        <taxon>Artiodactyla</taxon>
        <taxon>Suina</taxon>
        <taxon>Suidae</taxon>
        <taxon>Sus</taxon>
    </lineage>
</organism>
<evidence type="ECO:0000313" key="2">
    <source>
        <dbReference type="Proteomes" id="UP000694571"/>
    </source>
</evidence>
<accession>A0A8D1N5B9</accession>